<feature type="region of interest" description="Disordered" evidence="1">
    <location>
        <begin position="61"/>
        <end position="87"/>
    </location>
</feature>
<reference evidence="2" key="1">
    <citation type="submission" date="2022-11" db="EMBL/GenBank/DDBJ databases">
        <authorList>
            <person name="Scott C."/>
            <person name="Bruce N."/>
        </authorList>
    </citation>
    <scope>NUCLEOTIDE SEQUENCE</scope>
</reference>
<evidence type="ECO:0000313" key="2">
    <source>
        <dbReference type="EMBL" id="CAI4219022.1"/>
    </source>
</evidence>
<dbReference type="AlphaFoldDB" id="A0A9P1H991"/>
<name>A0A9P1H991_9PEZI</name>
<evidence type="ECO:0000313" key="3">
    <source>
        <dbReference type="Proteomes" id="UP000838763"/>
    </source>
</evidence>
<dbReference type="EMBL" id="CALLCH030000019">
    <property type="protein sequence ID" value="CAI4219022.1"/>
    <property type="molecule type" value="Genomic_DNA"/>
</dbReference>
<protein>
    <recommendedName>
        <fullName evidence="4">Deacetylase-like protein</fullName>
    </recommendedName>
</protein>
<dbReference type="Proteomes" id="UP000838763">
    <property type="component" value="Unassembled WGS sequence"/>
</dbReference>
<feature type="region of interest" description="Disordered" evidence="1">
    <location>
        <begin position="163"/>
        <end position="184"/>
    </location>
</feature>
<accession>A0A9P1H991</accession>
<feature type="region of interest" description="Disordered" evidence="1">
    <location>
        <begin position="1"/>
        <end position="44"/>
    </location>
</feature>
<sequence>MDLMFDRNPITKPTPAMARKRKDVNDPKIKLAQPDRSGPDPTEKTLYQWAEERNLFEEAQRREAAVKKAAKKDGKAKDGKAKAAGGGDGEERVAEAVLWTATIAMLHFTLDTLVQHQYAQELDWRRITIRTAQAFVVFLGLFTSSTRIRPAQTSSLVCLPDSNTRRAKPSSLSPASFQDAISYT</sequence>
<dbReference type="PANTHER" id="PTHR37846:SF1">
    <property type="entry name" value="DEACETYLASE-LIKE PROTEIN"/>
    <property type="match status" value="1"/>
</dbReference>
<dbReference type="OrthoDB" id="5597489at2759"/>
<feature type="compositionally biased region" description="Basic and acidic residues" evidence="1">
    <location>
        <begin position="61"/>
        <end position="81"/>
    </location>
</feature>
<organism evidence="2 3">
    <name type="scientific">Parascedosporium putredinis</name>
    <dbReference type="NCBI Taxonomy" id="1442378"/>
    <lineage>
        <taxon>Eukaryota</taxon>
        <taxon>Fungi</taxon>
        <taxon>Dikarya</taxon>
        <taxon>Ascomycota</taxon>
        <taxon>Pezizomycotina</taxon>
        <taxon>Sordariomycetes</taxon>
        <taxon>Hypocreomycetidae</taxon>
        <taxon>Microascales</taxon>
        <taxon>Microascaceae</taxon>
        <taxon>Parascedosporium</taxon>
    </lineage>
</organism>
<evidence type="ECO:0000256" key="1">
    <source>
        <dbReference type="SAM" id="MobiDB-lite"/>
    </source>
</evidence>
<gene>
    <name evidence="2" type="ORF">PPNO1_LOCUS8593</name>
</gene>
<comment type="caution">
    <text evidence="2">The sequence shown here is derived from an EMBL/GenBank/DDBJ whole genome shotgun (WGS) entry which is preliminary data.</text>
</comment>
<keyword evidence="3" id="KW-1185">Reference proteome</keyword>
<evidence type="ECO:0008006" key="4">
    <source>
        <dbReference type="Google" id="ProtNLM"/>
    </source>
</evidence>
<dbReference type="PANTHER" id="PTHR37846">
    <property type="entry name" value="YALI0B21296P"/>
    <property type="match status" value="1"/>
</dbReference>
<proteinExistence type="predicted"/>
<feature type="compositionally biased region" description="Polar residues" evidence="1">
    <location>
        <begin position="170"/>
        <end position="184"/>
    </location>
</feature>